<dbReference type="InterPro" id="IPR006439">
    <property type="entry name" value="HAD-SF_hydro_IA"/>
</dbReference>
<keyword evidence="4" id="KW-1185">Reference proteome</keyword>
<comment type="similarity">
    <text evidence="1">Belongs to the HAD-like hydrolase superfamily. S-2-haloalkanoic acid dehalogenase family.</text>
</comment>
<reference evidence="3 4" key="1">
    <citation type="submission" date="2018-08" db="EMBL/GenBank/DDBJ databases">
        <title>Draft genome of the lignicolous fungus Coniochaeta pulveracea.</title>
        <authorList>
            <person name="Borstlap C.J."/>
            <person name="De Witt R.N."/>
            <person name="Botha A."/>
            <person name="Volschenk H."/>
        </authorList>
    </citation>
    <scope>NUCLEOTIDE SEQUENCE [LARGE SCALE GENOMIC DNA]</scope>
    <source>
        <strain evidence="3 4">CAB683</strain>
    </source>
</reference>
<evidence type="ECO:0000313" key="3">
    <source>
        <dbReference type="EMBL" id="RKU45703.1"/>
    </source>
</evidence>
<dbReference type="PRINTS" id="PR00413">
    <property type="entry name" value="HADHALOGNASE"/>
</dbReference>
<keyword evidence="2" id="KW-0378">Hydrolase</keyword>
<dbReference type="SFLD" id="SFLDS00003">
    <property type="entry name" value="Haloacid_Dehalogenase"/>
    <property type="match status" value="1"/>
</dbReference>
<dbReference type="GO" id="GO:0019120">
    <property type="term" value="F:hydrolase activity, acting on acid halide bonds, in C-halide compounds"/>
    <property type="evidence" value="ECO:0007669"/>
    <property type="project" value="InterPro"/>
</dbReference>
<evidence type="ECO:0000256" key="1">
    <source>
        <dbReference type="ARBA" id="ARBA00008106"/>
    </source>
</evidence>
<sequence length="255" mass="28452">MAEKRALPEVRALTFDVFGTVVNWRSSITAALREAAAHDSRHRGQAAVDWSSFAQEWRDSYGQFTKSFEPGVTPWKDIDTHHRDSLVELLSDHGLGGFFSSDEIDKLSKQWHYLTPWDDSAEGIHALGSKYTTATLSNGNQSLLKDLNETGALGFQKIFSAEDFKAYKPNPATYLGAVEGLGLEPKQVAMVAAHLSDLAAARKYGLRTIYVERREEEAWKPTSPEYQDAKTWVDIWVSEGEGGFLEVARRLGIKA</sequence>
<dbReference type="GO" id="GO:0016791">
    <property type="term" value="F:phosphatase activity"/>
    <property type="evidence" value="ECO:0007669"/>
    <property type="project" value="UniProtKB-ARBA"/>
</dbReference>
<evidence type="ECO:0000313" key="4">
    <source>
        <dbReference type="Proteomes" id="UP000275385"/>
    </source>
</evidence>
<dbReference type="InterPro" id="IPR006328">
    <property type="entry name" value="2-HAD"/>
</dbReference>
<dbReference type="PANTHER" id="PTHR43316:SF3">
    <property type="entry name" value="HALOACID DEHALOGENASE, TYPE II (AFU_ORTHOLOGUE AFUA_2G07750)-RELATED"/>
    <property type="match status" value="1"/>
</dbReference>
<dbReference type="Pfam" id="PF00702">
    <property type="entry name" value="Hydrolase"/>
    <property type="match status" value="1"/>
</dbReference>
<evidence type="ECO:0008006" key="5">
    <source>
        <dbReference type="Google" id="ProtNLM"/>
    </source>
</evidence>
<dbReference type="AlphaFoldDB" id="A0A420YCV8"/>
<dbReference type="SUPFAM" id="SSF56784">
    <property type="entry name" value="HAD-like"/>
    <property type="match status" value="1"/>
</dbReference>
<accession>A0A420YCV8</accession>
<dbReference type="Gene3D" id="3.40.50.1000">
    <property type="entry name" value="HAD superfamily/HAD-like"/>
    <property type="match status" value="1"/>
</dbReference>
<name>A0A420YCV8_9PEZI</name>
<evidence type="ECO:0000256" key="2">
    <source>
        <dbReference type="ARBA" id="ARBA00022801"/>
    </source>
</evidence>
<dbReference type="NCBIfam" id="TIGR01428">
    <property type="entry name" value="HAD_type_II"/>
    <property type="match status" value="1"/>
</dbReference>
<dbReference type="NCBIfam" id="TIGR01493">
    <property type="entry name" value="HAD-SF-IA-v2"/>
    <property type="match status" value="1"/>
</dbReference>
<dbReference type="InterPro" id="IPR023214">
    <property type="entry name" value="HAD_sf"/>
</dbReference>
<gene>
    <name evidence="3" type="ORF">DL546_006969</name>
</gene>
<dbReference type="PANTHER" id="PTHR43316">
    <property type="entry name" value="HYDROLASE, HALOACID DELAHOGENASE-RELATED"/>
    <property type="match status" value="1"/>
</dbReference>
<comment type="caution">
    <text evidence="3">The sequence shown here is derived from an EMBL/GenBank/DDBJ whole genome shotgun (WGS) entry which is preliminary data.</text>
</comment>
<proteinExistence type="inferred from homology"/>
<dbReference type="Gene3D" id="1.10.150.240">
    <property type="entry name" value="Putative phosphatase, domain 2"/>
    <property type="match status" value="1"/>
</dbReference>
<dbReference type="EMBL" id="QVQW01000019">
    <property type="protein sequence ID" value="RKU45703.1"/>
    <property type="molecule type" value="Genomic_DNA"/>
</dbReference>
<dbReference type="SFLD" id="SFLDG01129">
    <property type="entry name" value="C1.5:_HAD__Beta-PGM__Phosphata"/>
    <property type="match status" value="1"/>
</dbReference>
<dbReference type="STRING" id="177199.A0A420YCV8"/>
<dbReference type="OrthoDB" id="40579at2759"/>
<dbReference type="InterPro" id="IPR051540">
    <property type="entry name" value="S-2-haloacid_dehalogenase"/>
</dbReference>
<dbReference type="Proteomes" id="UP000275385">
    <property type="component" value="Unassembled WGS sequence"/>
</dbReference>
<dbReference type="InterPro" id="IPR036412">
    <property type="entry name" value="HAD-like_sf"/>
</dbReference>
<organism evidence="3 4">
    <name type="scientific">Coniochaeta pulveracea</name>
    <dbReference type="NCBI Taxonomy" id="177199"/>
    <lineage>
        <taxon>Eukaryota</taxon>
        <taxon>Fungi</taxon>
        <taxon>Dikarya</taxon>
        <taxon>Ascomycota</taxon>
        <taxon>Pezizomycotina</taxon>
        <taxon>Sordariomycetes</taxon>
        <taxon>Sordariomycetidae</taxon>
        <taxon>Coniochaetales</taxon>
        <taxon>Coniochaetaceae</taxon>
        <taxon>Coniochaeta</taxon>
    </lineage>
</organism>
<dbReference type="InterPro" id="IPR023198">
    <property type="entry name" value="PGP-like_dom2"/>
</dbReference>
<protein>
    <recommendedName>
        <fullName evidence="5">Haloacid dehalogenase, type II</fullName>
    </recommendedName>
</protein>